<dbReference type="Proteomes" id="UP000033934">
    <property type="component" value="Unassembled WGS sequence"/>
</dbReference>
<keyword evidence="3" id="KW-0378">Hydrolase</keyword>
<dbReference type="PANTHER" id="PTHR33397:SF5">
    <property type="entry name" value="RNASE YUTE-RELATED"/>
    <property type="match status" value="1"/>
</dbReference>
<dbReference type="GO" id="GO:0004540">
    <property type="term" value="F:RNA nuclease activity"/>
    <property type="evidence" value="ECO:0007669"/>
    <property type="project" value="InterPro"/>
</dbReference>
<dbReference type="InterPro" id="IPR052379">
    <property type="entry name" value="Type_VII_TA_RNase"/>
</dbReference>
<gene>
    <name evidence="5" type="ORF">UT11_C0010G0017</name>
</gene>
<dbReference type="EMBL" id="LBVO01000010">
    <property type="protein sequence ID" value="KKQ90255.1"/>
    <property type="molecule type" value="Genomic_DNA"/>
</dbReference>
<evidence type="ECO:0000256" key="4">
    <source>
        <dbReference type="ARBA" id="ARBA00024207"/>
    </source>
</evidence>
<dbReference type="GO" id="GO:0110001">
    <property type="term" value="C:toxin-antitoxin complex"/>
    <property type="evidence" value="ECO:0007669"/>
    <property type="project" value="InterPro"/>
</dbReference>
<dbReference type="InterPro" id="IPR008201">
    <property type="entry name" value="HepT-like"/>
</dbReference>
<evidence type="ECO:0000313" key="6">
    <source>
        <dbReference type="Proteomes" id="UP000033934"/>
    </source>
</evidence>
<dbReference type="InterPro" id="IPR037038">
    <property type="entry name" value="HepT-like_sf"/>
</dbReference>
<dbReference type="Gene3D" id="1.20.120.580">
    <property type="entry name" value="bsu32300-like"/>
    <property type="match status" value="1"/>
</dbReference>
<protein>
    <recommendedName>
        <fullName evidence="7">DUF86 domain-containing protein</fullName>
    </recommendedName>
</protein>
<sequence length="142" mass="17193">MSKLIYNKIIAKLKFLDEYQGYLKDIQKVNRQSFLKDYHFFGSAERYLQLSIEIVLDISKLLIIAYDLPRPENNEEIFELLKDKKIISDTLFIQIRDIYKFRNVLVHVYEKLDRRIVYEKLQNNLDDFIDFKKAILRVINKL</sequence>
<proteinExistence type="inferred from homology"/>
<evidence type="ECO:0000256" key="2">
    <source>
        <dbReference type="ARBA" id="ARBA00022722"/>
    </source>
</evidence>
<comment type="similarity">
    <text evidence="4">Belongs to the HepT RNase toxin family.</text>
</comment>
<dbReference type="GO" id="GO:0016787">
    <property type="term" value="F:hydrolase activity"/>
    <property type="evidence" value="ECO:0007669"/>
    <property type="project" value="UniProtKB-KW"/>
</dbReference>
<reference evidence="5 6" key="1">
    <citation type="journal article" date="2015" name="Nature">
        <title>rRNA introns, odd ribosomes, and small enigmatic genomes across a large radiation of phyla.</title>
        <authorList>
            <person name="Brown C.T."/>
            <person name="Hug L.A."/>
            <person name="Thomas B.C."/>
            <person name="Sharon I."/>
            <person name="Castelle C.J."/>
            <person name="Singh A."/>
            <person name="Wilkins M.J."/>
            <person name="Williams K.H."/>
            <person name="Banfield J.F."/>
        </authorList>
    </citation>
    <scope>NUCLEOTIDE SEQUENCE [LARGE SCALE GENOMIC DNA]</scope>
</reference>
<organism evidence="5 6">
    <name type="scientific">Berkelbacteria bacterium GW2011_GWA2_38_9</name>
    <dbReference type="NCBI Taxonomy" id="1618334"/>
    <lineage>
        <taxon>Bacteria</taxon>
        <taxon>Candidatus Berkelbacteria</taxon>
    </lineage>
</organism>
<keyword evidence="1" id="KW-1277">Toxin-antitoxin system</keyword>
<comment type="caution">
    <text evidence="5">The sequence shown here is derived from an EMBL/GenBank/DDBJ whole genome shotgun (WGS) entry which is preliminary data.</text>
</comment>
<evidence type="ECO:0008006" key="7">
    <source>
        <dbReference type="Google" id="ProtNLM"/>
    </source>
</evidence>
<name>A0A0G0LQK4_9BACT</name>
<dbReference type="Pfam" id="PF01934">
    <property type="entry name" value="HepT-like"/>
    <property type="match status" value="1"/>
</dbReference>
<evidence type="ECO:0000313" key="5">
    <source>
        <dbReference type="EMBL" id="KKQ90255.1"/>
    </source>
</evidence>
<evidence type="ECO:0000256" key="1">
    <source>
        <dbReference type="ARBA" id="ARBA00022649"/>
    </source>
</evidence>
<dbReference type="AlphaFoldDB" id="A0A0G0LQK4"/>
<dbReference type="PANTHER" id="PTHR33397">
    <property type="entry name" value="UPF0331 PROTEIN YUTE"/>
    <property type="match status" value="1"/>
</dbReference>
<keyword evidence="2" id="KW-0540">Nuclease</keyword>
<evidence type="ECO:0000256" key="3">
    <source>
        <dbReference type="ARBA" id="ARBA00022801"/>
    </source>
</evidence>
<accession>A0A0G0LQK4</accession>
<dbReference type="NCBIfam" id="NF047751">
    <property type="entry name" value="HepT_toxin"/>
    <property type="match status" value="1"/>
</dbReference>